<evidence type="ECO:0000256" key="1">
    <source>
        <dbReference type="ARBA" id="ARBA00004370"/>
    </source>
</evidence>
<dbReference type="GO" id="GO:0008289">
    <property type="term" value="F:lipid binding"/>
    <property type="evidence" value="ECO:0007669"/>
    <property type="project" value="UniProtKB-KW"/>
</dbReference>
<evidence type="ECO:0000256" key="3">
    <source>
        <dbReference type="ARBA" id="ARBA00023055"/>
    </source>
</evidence>
<keyword evidence="3" id="KW-0445">Lipid transport</keyword>
<dbReference type="GO" id="GO:0016020">
    <property type="term" value="C:membrane"/>
    <property type="evidence" value="ECO:0007669"/>
    <property type="project" value="UniProtKB-SubCell"/>
</dbReference>
<dbReference type="PROSITE" id="PS51847">
    <property type="entry name" value="SMP"/>
    <property type="match status" value="1"/>
</dbReference>
<keyword evidence="2" id="KW-0813">Transport</keyword>
<dbReference type="InterPro" id="IPR031468">
    <property type="entry name" value="SMP_LBD"/>
</dbReference>
<protein>
    <recommendedName>
        <fullName evidence="6">SMP-LTD domain-containing protein</fullName>
    </recommendedName>
</protein>
<dbReference type="AlphaFoldDB" id="A0A422QC05"/>
<keyword evidence="5" id="KW-0472">Membrane</keyword>
<feature type="domain" description="SMP-LTD" evidence="6">
    <location>
        <begin position="1"/>
        <end position="331"/>
    </location>
</feature>
<comment type="caution">
    <text evidence="7">The sequence shown here is derived from an EMBL/GenBank/DDBJ whole genome shotgun (WGS) entry which is preliminary data.</text>
</comment>
<accession>A0A422QC05</accession>
<keyword evidence="4" id="KW-0446">Lipid-binding</keyword>
<evidence type="ECO:0000259" key="6">
    <source>
        <dbReference type="PROSITE" id="PS51847"/>
    </source>
</evidence>
<dbReference type="GeneID" id="40313857"/>
<dbReference type="RefSeq" id="XP_029232716.1">
    <property type="nucleotide sequence ID" value="XM_029367191.1"/>
</dbReference>
<evidence type="ECO:0000313" key="8">
    <source>
        <dbReference type="Proteomes" id="UP000284403"/>
    </source>
</evidence>
<evidence type="ECO:0000256" key="5">
    <source>
        <dbReference type="ARBA" id="ARBA00023136"/>
    </source>
</evidence>
<evidence type="ECO:0000313" key="7">
    <source>
        <dbReference type="EMBL" id="RNF27510.1"/>
    </source>
</evidence>
<gene>
    <name evidence="7" type="ORF">Tco025E_00246</name>
</gene>
<name>A0A422QC05_9TRYP</name>
<evidence type="ECO:0000256" key="2">
    <source>
        <dbReference type="ARBA" id="ARBA00022448"/>
    </source>
</evidence>
<dbReference type="EMBL" id="MKKU01000004">
    <property type="protein sequence ID" value="RNF27510.1"/>
    <property type="molecule type" value="Genomic_DNA"/>
</dbReference>
<dbReference type="Proteomes" id="UP000284403">
    <property type="component" value="Unassembled WGS sequence"/>
</dbReference>
<reference evidence="7 8" key="1">
    <citation type="journal article" date="2018" name="BMC Genomics">
        <title>Genomic comparison of Trypanosoma conorhini and Trypanosoma rangeli to Trypanosoma cruzi strains of high and low virulence.</title>
        <authorList>
            <person name="Bradwell K.R."/>
            <person name="Koparde V.N."/>
            <person name="Matveyev A.V."/>
            <person name="Serrano M.G."/>
            <person name="Alves J.M."/>
            <person name="Parikh H."/>
            <person name="Huang B."/>
            <person name="Lee V."/>
            <person name="Espinosa-Alvarez O."/>
            <person name="Ortiz P.A."/>
            <person name="Costa-Martins A.G."/>
            <person name="Teixeira M.M."/>
            <person name="Buck G.A."/>
        </authorList>
    </citation>
    <scope>NUCLEOTIDE SEQUENCE [LARGE SCALE GENOMIC DNA]</scope>
    <source>
        <strain evidence="7 8">025E</strain>
    </source>
</reference>
<evidence type="ECO:0000256" key="4">
    <source>
        <dbReference type="ARBA" id="ARBA00023121"/>
    </source>
</evidence>
<proteinExistence type="predicted"/>
<organism evidence="7 8">
    <name type="scientific">Trypanosoma conorhini</name>
    <dbReference type="NCBI Taxonomy" id="83891"/>
    <lineage>
        <taxon>Eukaryota</taxon>
        <taxon>Discoba</taxon>
        <taxon>Euglenozoa</taxon>
        <taxon>Kinetoplastea</taxon>
        <taxon>Metakinetoplastina</taxon>
        <taxon>Trypanosomatida</taxon>
        <taxon>Trypanosomatidae</taxon>
        <taxon>Trypanosoma</taxon>
    </lineage>
</organism>
<dbReference type="GO" id="GO:0006869">
    <property type="term" value="P:lipid transport"/>
    <property type="evidence" value="ECO:0007669"/>
    <property type="project" value="UniProtKB-KW"/>
</dbReference>
<comment type="subcellular location">
    <subcellularLocation>
        <location evidence="1">Membrane</location>
    </subcellularLocation>
</comment>
<keyword evidence="8" id="KW-1185">Reference proteome</keyword>
<sequence>MNLQFNWDRLDVTAAEAIRALVNARLEEELWRRATLAEDADSPAGRGSTRVETLRVTGIEWGIVPPFIEILELDDAQDFSRASSTTHDPVHGRPEAVSHCAPFRLSSSVSSQHGCEYASEVDSLVGACSASSATKRMPGTWLGGSLSQNNSPPAQAKDALAPFIGPGGLYVSLHVTYGGSMRLLLSCVLRHDIPLGPISLPVRMPITLLVSKLDMDFYLSINLHRNNCRVWMEPGKLSTSPITRMNIKAVFGERQGGASGSPGHADGVPSVGEDVEASDAWTQVTSSHLGSEEDDAVFTEESVISQFVLSEIRAILQEKIIYPHFVELPLFL</sequence>
<dbReference type="OrthoDB" id="266423at2759"/>